<dbReference type="EMBL" id="MEHJ01000002">
    <property type="protein sequence ID" value="OEJ21220.1"/>
    <property type="molecule type" value="Genomic_DNA"/>
</dbReference>
<protein>
    <submittedName>
        <fullName evidence="1">Uncharacterized protein</fullName>
    </submittedName>
</protein>
<reference evidence="1 2" key="1">
    <citation type="submission" date="2016-08" db="EMBL/GenBank/DDBJ databases">
        <title>Complete genome sequence of Streptomyces agglomeratus strain 6-3-2, a novel anti-MRSA actinomycete isolated from Wuli of Tebit, China.</title>
        <authorList>
            <person name="Chen X."/>
        </authorList>
    </citation>
    <scope>NUCLEOTIDE SEQUENCE [LARGE SCALE GENOMIC DNA]</scope>
    <source>
        <strain evidence="1 2">6-3-2</strain>
    </source>
</reference>
<sequence length="117" mass="12900">MRCSAVQKCHEDLGNCEPVVFTVLARDLLQPVHPTRSCFRAATSQLIDGTGEPLTRLSLPGQRLCIGSLITVFAELFKSKNSTCQNGQATNRLQRCRTQVILQSQASVCQLERILLA</sequence>
<organism evidence="1 2">
    <name type="scientific">Streptomyces agglomeratus</name>
    <dbReference type="NCBI Taxonomy" id="285458"/>
    <lineage>
        <taxon>Bacteria</taxon>
        <taxon>Bacillati</taxon>
        <taxon>Actinomycetota</taxon>
        <taxon>Actinomycetes</taxon>
        <taxon>Kitasatosporales</taxon>
        <taxon>Streptomycetaceae</taxon>
        <taxon>Streptomyces</taxon>
    </lineage>
</organism>
<dbReference type="AlphaFoldDB" id="A0A1E5NY26"/>
<gene>
    <name evidence="1" type="ORF">AS594_36915</name>
</gene>
<dbReference type="Proteomes" id="UP000095759">
    <property type="component" value="Unassembled WGS sequence"/>
</dbReference>
<evidence type="ECO:0000313" key="2">
    <source>
        <dbReference type="Proteomes" id="UP000095759"/>
    </source>
</evidence>
<comment type="caution">
    <text evidence="1">The sequence shown here is derived from an EMBL/GenBank/DDBJ whole genome shotgun (WGS) entry which is preliminary data.</text>
</comment>
<evidence type="ECO:0000313" key="1">
    <source>
        <dbReference type="EMBL" id="OEJ21220.1"/>
    </source>
</evidence>
<keyword evidence="2" id="KW-1185">Reference proteome</keyword>
<name>A0A1E5NY26_9ACTN</name>
<accession>A0A1E5NY26</accession>
<proteinExistence type="predicted"/>